<protein>
    <recommendedName>
        <fullName evidence="4">Lipoprotein</fullName>
    </recommendedName>
</protein>
<name>A0ABW6B5L2_9SPHI</name>
<feature type="chain" id="PRO_5046048106" description="Lipoprotein" evidence="1">
    <location>
        <begin position="28"/>
        <end position="146"/>
    </location>
</feature>
<evidence type="ECO:0000313" key="2">
    <source>
        <dbReference type="EMBL" id="MFD2963709.1"/>
    </source>
</evidence>
<accession>A0ABW6B5L2</accession>
<evidence type="ECO:0008006" key="4">
    <source>
        <dbReference type="Google" id="ProtNLM"/>
    </source>
</evidence>
<comment type="caution">
    <text evidence="2">The sequence shown here is derived from an EMBL/GenBank/DDBJ whole genome shotgun (WGS) entry which is preliminary data.</text>
</comment>
<evidence type="ECO:0000313" key="3">
    <source>
        <dbReference type="Proteomes" id="UP001597560"/>
    </source>
</evidence>
<keyword evidence="1" id="KW-0732">Signal</keyword>
<dbReference type="EMBL" id="JBHUPA010000008">
    <property type="protein sequence ID" value="MFD2963709.1"/>
    <property type="molecule type" value="Genomic_DNA"/>
</dbReference>
<organism evidence="2 3">
    <name type="scientific">Olivibacter jilunii</name>
    <dbReference type="NCBI Taxonomy" id="985016"/>
    <lineage>
        <taxon>Bacteria</taxon>
        <taxon>Pseudomonadati</taxon>
        <taxon>Bacteroidota</taxon>
        <taxon>Sphingobacteriia</taxon>
        <taxon>Sphingobacteriales</taxon>
        <taxon>Sphingobacteriaceae</taxon>
        <taxon>Olivibacter</taxon>
    </lineage>
</organism>
<dbReference type="RefSeq" id="WP_377611833.1">
    <property type="nucleotide sequence ID" value="NZ_JBHUPA010000008.1"/>
</dbReference>
<feature type="signal peptide" evidence="1">
    <location>
        <begin position="1"/>
        <end position="27"/>
    </location>
</feature>
<evidence type="ECO:0000256" key="1">
    <source>
        <dbReference type="SAM" id="SignalP"/>
    </source>
</evidence>
<keyword evidence="3" id="KW-1185">Reference proteome</keyword>
<sequence>MKNKKFKHAGSCRLLLALFASITVASCAPYFWIVDKDFIGYKDKNALDSLKIRQGTAFTDFNSVFNNKEIKEILLIDSGTLTNVATNGFKKERGASLPWRNQIRYDTIFVTKNTLKQLKAKNPSAKRYKAKLNAIQKKVKIFLKGT</sequence>
<dbReference type="Proteomes" id="UP001597560">
    <property type="component" value="Unassembled WGS sequence"/>
</dbReference>
<dbReference type="PROSITE" id="PS51257">
    <property type="entry name" value="PROKAR_LIPOPROTEIN"/>
    <property type="match status" value="1"/>
</dbReference>
<reference evidence="3" key="1">
    <citation type="journal article" date="2019" name="Int. J. Syst. Evol. Microbiol.">
        <title>The Global Catalogue of Microorganisms (GCM) 10K type strain sequencing project: providing services to taxonomists for standard genome sequencing and annotation.</title>
        <authorList>
            <consortium name="The Broad Institute Genomics Platform"/>
            <consortium name="The Broad Institute Genome Sequencing Center for Infectious Disease"/>
            <person name="Wu L."/>
            <person name="Ma J."/>
        </authorList>
    </citation>
    <scope>NUCLEOTIDE SEQUENCE [LARGE SCALE GENOMIC DNA]</scope>
    <source>
        <strain evidence="3">KCTC 23098</strain>
    </source>
</reference>
<gene>
    <name evidence="2" type="ORF">ACFS6J_18025</name>
</gene>
<proteinExistence type="predicted"/>